<proteinExistence type="predicted"/>
<evidence type="ECO:0000256" key="1">
    <source>
        <dbReference type="SAM" id="SignalP"/>
    </source>
</evidence>
<evidence type="ECO:0000313" key="3">
    <source>
        <dbReference type="Proteomes" id="UP000236449"/>
    </source>
</evidence>
<dbReference type="OrthoDB" id="5825090at2"/>
<name>A0A2J8I1B8_VIBDI</name>
<dbReference type="Proteomes" id="UP000236449">
    <property type="component" value="Unassembled WGS sequence"/>
</dbReference>
<reference evidence="2 3" key="1">
    <citation type="submission" date="2018-01" db="EMBL/GenBank/DDBJ databases">
        <title>Draft genome sequences of six Vibrio diazotrophicus strains isolated from deep-sea sediments of the Baltic Sea.</title>
        <authorList>
            <person name="Castillo D."/>
            <person name="Vandieken V."/>
            <person name="Chiang O."/>
            <person name="Middelboe M."/>
        </authorList>
    </citation>
    <scope>NUCLEOTIDE SEQUENCE [LARGE SCALE GENOMIC DNA]</scope>
    <source>
        <strain evidence="2 3">60.27F</strain>
    </source>
</reference>
<organism evidence="2 3">
    <name type="scientific">Vibrio diazotrophicus</name>
    <dbReference type="NCBI Taxonomy" id="685"/>
    <lineage>
        <taxon>Bacteria</taxon>
        <taxon>Pseudomonadati</taxon>
        <taxon>Pseudomonadota</taxon>
        <taxon>Gammaproteobacteria</taxon>
        <taxon>Vibrionales</taxon>
        <taxon>Vibrionaceae</taxon>
        <taxon>Vibrio</taxon>
    </lineage>
</organism>
<dbReference type="AlphaFoldDB" id="A0A2J8I1B8"/>
<sequence length="331" mass="37888">MQQGLLFSLFLSLLFAWTPASAVEVSSASQQKFLQDHLLQQKVSELVDLAIKDDIDALSFSVERISLPQQEAARFLLLQHLEQQQVALSENLFHFVEKQKNIVPVYQVLEKGEGYEFSVPAFDYIAIAHRLTKQWKQEQSVLNFILKAESGELILDEWLSGPDYLVQERENLLLSEFDNLSSKVQHDLVQQLTQVNVVVWLPSSSVMVKMAQVTGDLQLYKLLWLMRADFYVEQELERLANVADDFAINQIMLAADNPRLANNALQYLVKIPKPFSEQVKQFLVKRLENSSDAPIVAQALVEQGYQSWLKELLNSNRRVESQAILQVLSQQ</sequence>
<gene>
    <name evidence="2" type="ORF">C1N32_12625</name>
</gene>
<keyword evidence="1" id="KW-0732">Signal</keyword>
<evidence type="ECO:0000313" key="2">
    <source>
        <dbReference type="EMBL" id="PNI04271.1"/>
    </source>
</evidence>
<comment type="caution">
    <text evidence="2">The sequence shown here is derived from an EMBL/GenBank/DDBJ whole genome shotgun (WGS) entry which is preliminary data.</text>
</comment>
<dbReference type="RefSeq" id="WP_102966367.1">
    <property type="nucleotide sequence ID" value="NZ_POSK01000008.1"/>
</dbReference>
<evidence type="ECO:0008006" key="4">
    <source>
        <dbReference type="Google" id="ProtNLM"/>
    </source>
</evidence>
<dbReference type="EMBL" id="POSK01000008">
    <property type="protein sequence ID" value="PNI04271.1"/>
    <property type="molecule type" value="Genomic_DNA"/>
</dbReference>
<accession>A0A2J8I1B8</accession>
<feature type="chain" id="PRO_5014415611" description="HEAT repeat domain-containing protein" evidence="1">
    <location>
        <begin position="23"/>
        <end position="331"/>
    </location>
</feature>
<feature type="signal peptide" evidence="1">
    <location>
        <begin position="1"/>
        <end position="22"/>
    </location>
</feature>
<protein>
    <recommendedName>
        <fullName evidence="4">HEAT repeat domain-containing protein</fullName>
    </recommendedName>
</protein>